<sequence>MHDLLHEVPLRIQVAQHLFLPRPFSFDQSSMGKLRVKTQNLVTVTSALPTAPPTPIPKVLNLLDPALTVGGVTNAGPALLRFRFRCEVALLFNQRGALGFQQPLVPLLSFVCPLLSSKGLDSGSRKSA</sequence>
<protein>
    <submittedName>
        <fullName evidence="1">Uncharacterized protein</fullName>
    </submittedName>
</protein>
<dbReference type="Proteomes" id="UP000054558">
    <property type="component" value="Unassembled WGS sequence"/>
</dbReference>
<evidence type="ECO:0000313" key="1">
    <source>
        <dbReference type="EMBL" id="GAQ82243.1"/>
    </source>
</evidence>
<accession>A0A1Y1HVQ1</accession>
<keyword evidence="2" id="KW-1185">Reference proteome</keyword>
<gene>
    <name evidence="1" type="ORF">KFL_001050075</name>
</gene>
<organism evidence="1 2">
    <name type="scientific">Klebsormidium nitens</name>
    <name type="common">Green alga</name>
    <name type="synonym">Ulothrix nitens</name>
    <dbReference type="NCBI Taxonomy" id="105231"/>
    <lineage>
        <taxon>Eukaryota</taxon>
        <taxon>Viridiplantae</taxon>
        <taxon>Streptophyta</taxon>
        <taxon>Klebsormidiophyceae</taxon>
        <taxon>Klebsormidiales</taxon>
        <taxon>Klebsormidiaceae</taxon>
        <taxon>Klebsormidium</taxon>
    </lineage>
</organism>
<dbReference type="EMBL" id="DF237054">
    <property type="protein sequence ID" value="GAQ82243.1"/>
    <property type="molecule type" value="Genomic_DNA"/>
</dbReference>
<proteinExistence type="predicted"/>
<name>A0A1Y1HVQ1_KLENI</name>
<reference evidence="1 2" key="1">
    <citation type="journal article" date="2014" name="Nat. Commun.">
        <title>Klebsormidium flaccidum genome reveals primary factors for plant terrestrial adaptation.</title>
        <authorList>
            <person name="Hori K."/>
            <person name="Maruyama F."/>
            <person name="Fujisawa T."/>
            <person name="Togashi T."/>
            <person name="Yamamoto N."/>
            <person name="Seo M."/>
            <person name="Sato S."/>
            <person name="Yamada T."/>
            <person name="Mori H."/>
            <person name="Tajima N."/>
            <person name="Moriyama T."/>
            <person name="Ikeuchi M."/>
            <person name="Watanabe M."/>
            <person name="Wada H."/>
            <person name="Kobayashi K."/>
            <person name="Saito M."/>
            <person name="Masuda T."/>
            <person name="Sasaki-Sekimoto Y."/>
            <person name="Mashiguchi K."/>
            <person name="Awai K."/>
            <person name="Shimojima M."/>
            <person name="Masuda S."/>
            <person name="Iwai M."/>
            <person name="Nobusawa T."/>
            <person name="Narise T."/>
            <person name="Kondo S."/>
            <person name="Saito H."/>
            <person name="Sato R."/>
            <person name="Murakawa M."/>
            <person name="Ihara Y."/>
            <person name="Oshima-Yamada Y."/>
            <person name="Ohtaka K."/>
            <person name="Satoh M."/>
            <person name="Sonobe K."/>
            <person name="Ishii M."/>
            <person name="Ohtani R."/>
            <person name="Kanamori-Sato M."/>
            <person name="Honoki R."/>
            <person name="Miyazaki D."/>
            <person name="Mochizuki H."/>
            <person name="Umetsu J."/>
            <person name="Higashi K."/>
            <person name="Shibata D."/>
            <person name="Kamiya Y."/>
            <person name="Sato N."/>
            <person name="Nakamura Y."/>
            <person name="Tabata S."/>
            <person name="Ida S."/>
            <person name="Kurokawa K."/>
            <person name="Ohta H."/>
        </authorList>
    </citation>
    <scope>NUCLEOTIDE SEQUENCE [LARGE SCALE GENOMIC DNA]</scope>
    <source>
        <strain evidence="1 2">NIES-2285</strain>
    </source>
</reference>
<dbReference type="AlphaFoldDB" id="A0A1Y1HVQ1"/>
<evidence type="ECO:0000313" key="2">
    <source>
        <dbReference type="Proteomes" id="UP000054558"/>
    </source>
</evidence>